<keyword evidence="3" id="KW-0813">Transport</keyword>
<evidence type="ECO:0000256" key="2">
    <source>
        <dbReference type="ARBA" id="ARBA00009726"/>
    </source>
</evidence>
<evidence type="ECO:0000256" key="8">
    <source>
        <dbReference type="ARBA" id="ARBA00023026"/>
    </source>
</evidence>
<dbReference type="GO" id="GO:0140359">
    <property type="term" value="F:ABC-type transporter activity"/>
    <property type="evidence" value="ECO:0007669"/>
    <property type="project" value="InterPro"/>
</dbReference>
<dbReference type="Pfam" id="PF00664">
    <property type="entry name" value="ABC_membrane"/>
    <property type="match status" value="2"/>
</dbReference>
<dbReference type="CDD" id="cd03244">
    <property type="entry name" value="ABCC_MRP_domain2"/>
    <property type="match status" value="1"/>
</dbReference>
<dbReference type="EMBL" id="KI545873">
    <property type="protein sequence ID" value="EST06644.1"/>
    <property type="molecule type" value="Genomic_DNA"/>
</dbReference>
<gene>
    <name evidence="14" type="ORF">PSEUBRA_SCAF3g04146</name>
</gene>
<feature type="transmembrane region" description="Helical" evidence="11">
    <location>
        <begin position="1131"/>
        <end position="1158"/>
    </location>
</feature>
<dbReference type="SMART" id="SM00382">
    <property type="entry name" value="AAA"/>
    <property type="match status" value="2"/>
</dbReference>
<dbReference type="GO" id="GO:0016887">
    <property type="term" value="F:ATP hydrolysis activity"/>
    <property type="evidence" value="ECO:0007669"/>
    <property type="project" value="InterPro"/>
</dbReference>
<feature type="transmembrane region" description="Helical" evidence="11">
    <location>
        <begin position="312"/>
        <end position="332"/>
    </location>
</feature>
<comment type="similarity">
    <text evidence="2">Belongs to the ABC transporter superfamily. ABCC family. Conjugate transporter (TC 3.A.1.208) subfamily.</text>
</comment>
<feature type="domain" description="ABC transporter" evidence="12">
    <location>
        <begin position="1324"/>
        <end position="1599"/>
    </location>
</feature>
<dbReference type="FunFam" id="3.40.50.300:FF:000997">
    <property type="entry name" value="Multidrug resistance-associated protein 1"/>
    <property type="match status" value="1"/>
</dbReference>
<dbReference type="RefSeq" id="XP_016291633.1">
    <property type="nucleotide sequence ID" value="XM_016438083.1"/>
</dbReference>
<dbReference type="PROSITE" id="PS50893">
    <property type="entry name" value="ABC_TRANSPORTER_2"/>
    <property type="match status" value="2"/>
</dbReference>
<proteinExistence type="inferred from homology"/>
<evidence type="ECO:0000256" key="6">
    <source>
        <dbReference type="ARBA" id="ARBA00022840"/>
    </source>
</evidence>
<feature type="transmembrane region" description="Helical" evidence="11">
    <location>
        <begin position="1229"/>
        <end position="1248"/>
    </location>
</feature>
<evidence type="ECO:0000313" key="15">
    <source>
        <dbReference type="Proteomes" id="UP000019377"/>
    </source>
</evidence>
<sequence length="1621" mass="177467">MSAPSANAAQPVASSHGAAVPQPSSSSFSAAPSVASAIIPDNEDESHSESSRSAAPSSEQAAALSSATEEKPGFEYNPGVRTFVGGKHKEKWYQVWRPKNPPPAPPASLDDATLIPLANASIINRIFFQWMTPIMVLGYQRPLEATDLWALSEDLSAKQLGGQLNRDWERRVREAKDYNAKLESGEIQPGWKRRTSWALRYTLNPKGGNTKQREARWRAPPKPAPATAAPAGPPKPGKPKAPKTPKDPSGHKKPSLVWAMHDQLGWKLWSGLLFKIVGDASLITSPLVLKAIIKYAQELYSARARGVPGPNVGHGVGLSFALFFMQIISSLGTHQFFWRSMSCGVESRAALITAIFDRAMKMNGKARSSGKLINHISTDCSRIDFASAWFSVVFAAPIQMIICIIILLTQLGPSALAGFAIFALATPLQLQAMKALFTIRRGSMKWTDARAKTIQEVLGGMRIVKSFSHEAKFLDRIYDIRKNELNGIRKILILRSANNAIAFSLPILAAVLAFVVYSLTGHELNPAIVFPSLTLFQLLRMPLMFLPLSLSATTDAKNAFDRLYTVFTAEQLEDTVEHDEESKYALTVRDASFRWETVEADEALQSKSKPKGGAKGAHADKTAGAGAKSASSHGMFGKAKKLMKKSAAPPAANEPGLPTPVSAKEPNSDNARRLQQIQAEQNDTTADGDNEAIVTEAQLEPTLGDATESEKEVAEPVQEPFSMSHVNLSIPKGELVAIVGPVGSGKSSFLQACIGEMRQTGGSVQWGSERVAYCSQSAWIQNATLRNNILFGQPFDEERYWHAVKVAELEADLEILPAGDLTEIGEKGVNLSGGQKQRVNIARALYYNADIVCLDDPLSAVDAHVGKALFYNAIMGLRARGATVLLVTHALHFLPDVDRIITLEDGHIVEMGTYDQLNTANGPFQRLVVEFGGEKEQEEEVKKEDEEGAIEDAAVDGKKAKKVDRAHLSGGKGGDKAGALMQAEERNTGSVSMRVYLSYLKFGRGAYMVPICVSSIVFMQVANILNSYWLIWWQENHFNKPIGFYMGIYAMLGVVMTMFTFVMGCAMGFLSYYACKRVHHEAIQRVVYAPMAWLDVTPIGRIMNRFSKDVDVVDNQLADAVRMAANTLASVAGAVILITILTHYFVIAVAVVLIFYFYGALFYRSSAREVKRLDAILRSSLYSHFSETLSGLATIRAYRETDTFIKENQKRMDVENRAYYLSITNQRWLGVRLDMLGALLVLIVALLTTASSRPITGGNAGIALTYMLTVAQAFSWMTRQIAEVENDSASVERLLYYAEELEQEKAQTRPDNPTRESWPEEGRISFNDIWLSYRPGLPSVLKGISFEVGSGEKVGIVGRTGAGKSSLLTALLRLVELSKGSIEIDGIDVGNIGLEDLRRKLAILPQEPLLFSGTLRTNLDPFGIYDDARLNDALKRAYLIGDDTHTHGATTPVMPVLEAGSESASISDDEKKALEVSGDSTPGRAVSRISLDTVIEEEGANLSVGQRSLVSLARALVKNSKIILLDEATASVDLETDAKIQQTIREEFANRTILCIAHRLRTILSYDRIAVFDKGELAEYASPLELFDRPEGIFHSMCVRSNITREEILRNVKAGSTTAFA</sequence>
<dbReference type="eggNOG" id="KOG0054">
    <property type="taxonomic scope" value="Eukaryota"/>
</dbReference>
<feature type="transmembrane region" description="Helical" evidence="11">
    <location>
        <begin position="500"/>
        <end position="520"/>
    </location>
</feature>
<evidence type="ECO:0000256" key="10">
    <source>
        <dbReference type="SAM" id="MobiDB-lite"/>
    </source>
</evidence>
<dbReference type="FunFam" id="1.20.1560.10:FF:000061">
    <property type="entry name" value="ATP-binding cassette transporter YOR1"/>
    <property type="match status" value="1"/>
</dbReference>
<evidence type="ECO:0000256" key="1">
    <source>
        <dbReference type="ARBA" id="ARBA00004141"/>
    </source>
</evidence>
<dbReference type="SUPFAM" id="SSF52540">
    <property type="entry name" value="P-loop containing nucleoside triphosphate hydrolases"/>
    <property type="match status" value="2"/>
</dbReference>
<dbReference type="Gene3D" id="1.20.1560.10">
    <property type="entry name" value="ABC transporter type 1, transmembrane domain"/>
    <property type="match status" value="2"/>
</dbReference>
<feature type="domain" description="ABC transmembrane type-1" evidence="13">
    <location>
        <begin position="271"/>
        <end position="555"/>
    </location>
</feature>
<dbReference type="CDD" id="cd03250">
    <property type="entry name" value="ABCC_MRP_domain1"/>
    <property type="match status" value="1"/>
</dbReference>
<feature type="transmembrane region" description="Helical" evidence="11">
    <location>
        <begin position="1042"/>
        <end position="1075"/>
    </location>
</feature>
<feature type="transmembrane region" description="Helical" evidence="11">
    <location>
        <begin position="388"/>
        <end position="409"/>
    </location>
</feature>
<dbReference type="CDD" id="cd18597">
    <property type="entry name" value="ABC_6TM_YOR1_D1_like"/>
    <property type="match status" value="1"/>
</dbReference>
<evidence type="ECO:0000256" key="11">
    <source>
        <dbReference type="SAM" id="Phobius"/>
    </source>
</evidence>
<dbReference type="SUPFAM" id="SSF90123">
    <property type="entry name" value="ABC transporter transmembrane region"/>
    <property type="match status" value="2"/>
</dbReference>
<evidence type="ECO:0000256" key="3">
    <source>
        <dbReference type="ARBA" id="ARBA00022448"/>
    </source>
</evidence>
<feature type="region of interest" description="Disordered" evidence="10">
    <location>
        <begin position="602"/>
        <end position="671"/>
    </location>
</feature>
<dbReference type="InterPro" id="IPR036640">
    <property type="entry name" value="ABC1_TM_sf"/>
</dbReference>
<dbReference type="GO" id="GO:0016020">
    <property type="term" value="C:membrane"/>
    <property type="evidence" value="ECO:0007669"/>
    <property type="project" value="UniProtKB-SubCell"/>
</dbReference>
<dbReference type="OMA" id="ACAQWFH"/>
<feature type="transmembrane region" description="Helical" evidence="11">
    <location>
        <begin position="1007"/>
        <end position="1030"/>
    </location>
</feature>
<keyword evidence="6" id="KW-0067">ATP-binding</keyword>
<keyword evidence="7 11" id="KW-1133">Transmembrane helix</keyword>
<dbReference type="Pfam" id="PF00005">
    <property type="entry name" value="ABC_tran"/>
    <property type="match status" value="2"/>
</dbReference>
<dbReference type="InterPro" id="IPR027417">
    <property type="entry name" value="P-loop_NTPase"/>
</dbReference>
<organism evidence="14 15">
    <name type="scientific">Kalmanozyma brasiliensis (strain GHG001)</name>
    <name type="common">Yeast</name>
    <name type="synonym">Pseudozyma brasiliensis</name>
    <dbReference type="NCBI Taxonomy" id="1365824"/>
    <lineage>
        <taxon>Eukaryota</taxon>
        <taxon>Fungi</taxon>
        <taxon>Dikarya</taxon>
        <taxon>Basidiomycota</taxon>
        <taxon>Ustilaginomycotina</taxon>
        <taxon>Ustilaginomycetes</taxon>
        <taxon>Ustilaginales</taxon>
        <taxon>Ustilaginaceae</taxon>
        <taxon>Kalmanozyma</taxon>
    </lineage>
</organism>
<feature type="compositionally biased region" description="Low complexity" evidence="10">
    <location>
        <begin position="18"/>
        <end position="37"/>
    </location>
</feature>
<dbReference type="Gene3D" id="3.40.50.300">
    <property type="entry name" value="P-loop containing nucleotide triphosphate hydrolases"/>
    <property type="match status" value="2"/>
</dbReference>
<keyword evidence="15" id="KW-1185">Reference proteome</keyword>
<feature type="transmembrane region" description="Helical" evidence="11">
    <location>
        <begin position="415"/>
        <end position="437"/>
    </location>
</feature>
<dbReference type="CDD" id="cd18606">
    <property type="entry name" value="ABC_6TM_YOR1_D2_like"/>
    <property type="match status" value="1"/>
</dbReference>
<feature type="compositionally biased region" description="Low complexity" evidence="10">
    <location>
        <begin position="622"/>
        <end position="634"/>
    </location>
</feature>
<dbReference type="InterPro" id="IPR003439">
    <property type="entry name" value="ABC_transporter-like_ATP-bd"/>
</dbReference>
<dbReference type="InterPro" id="IPR017871">
    <property type="entry name" value="ABC_transporter-like_CS"/>
</dbReference>
<dbReference type="HOGENOM" id="CLU_000604_27_1_1"/>
<dbReference type="PANTHER" id="PTHR24223:SF456">
    <property type="entry name" value="MULTIDRUG RESISTANCE-ASSOCIATED PROTEIN LETHAL(2)03659"/>
    <property type="match status" value="1"/>
</dbReference>
<evidence type="ECO:0000256" key="4">
    <source>
        <dbReference type="ARBA" id="ARBA00022692"/>
    </source>
</evidence>
<feature type="region of interest" description="Disordered" evidence="10">
    <location>
        <begin position="202"/>
        <end position="254"/>
    </location>
</feature>
<dbReference type="PANTHER" id="PTHR24223">
    <property type="entry name" value="ATP-BINDING CASSETTE SUB-FAMILY C"/>
    <property type="match status" value="1"/>
</dbReference>
<evidence type="ECO:0000259" key="12">
    <source>
        <dbReference type="PROSITE" id="PS50893"/>
    </source>
</evidence>
<feature type="compositionally biased region" description="Low complexity" evidence="10">
    <location>
        <begin position="51"/>
        <end position="67"/>
    </location>
</feature>
<feature type="domain" description="ABC transporter" evidence="12">
    <location>
        <begin position="708"/>
        <end position="930"/>
    </location>
</feature>
<evidence type="ECO:0000256" key="5">
    <source>
        <dbReference type="ARBA" id="ARBA00022741"/>
    </source>
</evidence>
<evidence type="ECO:0000256" key="7">
    <source>
        <dbReference type="ARBA" id="ARBA00022989"/>
    </source>
</evidence>
<dbReference type="GO" id="GO:0005524">
    <property type="term" value="F:ATP binding"/>
    <property type="evidence" value="ECO:0007669"/>
    <property type="project" value="UniProtKB-KW"/>
</dbReference>
<protein>
    <submittedName>
        <fullName evidence="14">Multidrug resistance-associated protein</fullName>
    </submittedName>
</protein>
<dbReference type="OrthoDB" id="6500128at2759"/>
<dbReference type="Proteomes" id="UP000019377">
    <property type="component" value="Unassembled WGS sequence"/>
</dbReference>
<feature type="domain" description="ABC transmembrane type-1" evidence="13">
    <location>
        <begin position="1011"/>
        <end position="1286"/>
    </location>
</feature>
<dbReference type="PROSITE" id="PS50929">
    <property type="entry name" value="ABC_TM1F"/>
    <property type="match status" value="2"/>
</dbReference>
<evidence type="ECO:0000256" key="9">
    <source>
        <dbReference type="ARBA" id="ARBA00023136"/>
    </source>
</evidence>
<keyword evidence="8" id="KW-0843">Virulence</keyword>
<name>V5EWG9_KALBG</name>
<dbReference type="GeneID" id="27420761"/>
<dbReference type="InterPro" id="IPR003593">
    <property type="entry name" value="AAA+_ATPase"/>
</dbReference>
<dbReference type="InterPro" id="IPR011527">
    <property type="entry name" value="ABC1_TM_dom"/>
</dbReference>
<keyword evidence="5" id="KW-0547">Nucleotide-binding</keyword>
<keyword evidence="9 11" id="KW-0472">Membrane</keyword>
<evidence type="ECO:0000259" key="13">
    <source>
        <dbReference type="PROSITE" id="PS50929"/>
    </source>
</evidence>
<evidence type="ECO:0000313" key="14">
    <source>
        <dbReference type="EMBL" id="EST06644.1"/>
    </source>
</evidence>
<dbReference type="FunFam" id="1.20.1560.10:FF:000010">
    <property type="entry name" value="Multidrug resistance-associated ABC transporter"/>
    <property type="match status" value="1"/>
</dbReference>
<keyword evidence="4 11" id="KW-0812">Transmembrane</keyword>
<dbReference type="STRING" id="1365824.V5EWG9"/>
<accession>V5EWG9</accession>
<dbReference type="PROSITE" id="PS00211">
    <property type="entry name" value="ABC_TRANSPORTER_1"/>
    <property type="match status" value="2"/>
</dbReference>
<dbReference type="InterPro" id="IPR050173">
    <property type="entry name" value="ABC_transporter_C-like"/>
</dbReference>
<feature type="region of interest" description="Disordered" evidence="10">
    <location>
        <begin position="1"/>
        <end position="80"/>
    </location>
</feature>
<comment type="subcellular location">
    <subcellularLocation>
        <location evidence="1">Membrane</location>
        <topology evidence="1">Multi-pass membrane protein</topology>
    </subcellularLocation>
</comment>
<reference evidence="15" key="1">
    <citation type="journal article" date="2013" name="Genome Announc.">
        <title>Draft genome sequence of Pseudozyma brasiliensis sp. nov. strain GHG001, a high producer of endo-1,4-xylanase isolated from an insect pest of sugarcane.</title>
        <authorList>
            <person name="Oliveira J.V.D.C."/>
            <person name="dos Santos R.A.C."/>
            <person name="Borges T.A."/>
            <person name="Riano-Pachon D.M."/>
            <person name="Goldman G.H."/>
        </authorList>
    </citation>
    <scope>NUCLEOTIDE SEQUENCE [LARGE SCALE GENOMIC DNA]</scope>
    <source>
        <strain evidence="15">GHG001</strain>
    </source>
</reference>